<gene>
    <name evidence="2" type="ORF">RI844_15385</name>
</gene>
<dbReference type="Pfam" id="PF00144">
    <property type="entry name" value="Beta-lactamase"/>
    <property type="match status" value="1"/>
</dbReference>
<keyword evidence="3" id="KW-1185">Reference proteome</keyword>
<name>A0ABZ0GMF2_9GAMM</name>
<dbReference type="InterPro" id="IPR012338">
    <property type="entry name" value="Beta-lactam/transpept-like"/>
</dbReference>
<dbReference type="PANTHER" id="PTHR43283">
    <property type="entry name" value="BETA-LACTAMASE-RELATED"/>
    <property type="match status" value="1"/>
</dbReference>
<organism evidence="2 3">
    <name type="scientific">Thalassotalea fonticola</name>
    <dbReference type="NCBI Taxonomy" id="3065649"/>
    <lineage>
        <taxon>Bacteria</taxon>
        <taxon>Pseudomonadati</taxon>
        <taxon>Pseudomonadota</taxon>
        <taxon>Gammaproteobacteria</taxon>
        <taxon>Alteromonadales</taxon>
        <taxon>Colwelliaceae</taxon>
        <taxon>Thalassotalea</taxon>
    </lineage>
</organism>
<dbReference type="InterPro" id="IPR050789">
    <property type="entry name" value="Diverse_Enzym_Activities"/>
</dbReference>
<evidence type="ECO:0000313" key="2">
    <source>
        <dbReference type="EMBL" id="WOH36740.1"/>
    </source>
</evidence>
<reference evidence="2 3" key="1">
    <citation type="submission" date="2023-09" db="EMBL/GenBank/DDBJ databases">
        <authorList>
            <person name="Qi X."/>
        </authorList>
    </citation>
    <scope>NUCLEOTIDE SEQUENCE [LARGE SCALE GENOMIC DNA]</scope>
    <source>
        <strain evidence="2 3">S1-1</strain>
    </source>
</reference>
<dbReference type="Gene3D" id="3.40.710.10">
    <property type="entry name" value="DD-peptidase/beta-lactamase superfamily"/>
    <property type="match status" value="1"/>
</dbReference>
<dbReference type="EMBL" id="CP136600">
    <property type="protein sequence ID" value="WOH36740.1"/>
    <property type="molecule type" value="Genomic_DNA"/>
</dbReference>
<evidence type="ECO:0000259" key="1">
    <source>
        <dbReference type="Pfam" id="PF00144"/>
    </source>
</evidence>
<dbReference type="InterPro" id="IPR001466">
    <property type="entry name" value="Beta-lactam-related"/>
</dbReference>
<dbReference type="EC" id="3.-.-.-" evidence="2"/>
<dbReference type="RefSeq" id="WP_348395552.1">
    <property type="nucleotide sequence ID" value="NZ_CP136600.1"/>
</dbReference>
<feature type="domain" description="Beta-lactamase-related" evidence="1">
    <location>
        <begin position="86"/>
        <end position="378"/>
    </location>
</feature>
<dbReference type="Proteomes" id="UP001301442">
    <property type="component" value="Chromosome"/>
</dbReference>
<keyword evidence="2" id="KW-0378">Hydrolase</keyword>
<protein>
    <submittedName>
        <fullName evidence="2">Serine hydrolase</fullName>
        <ecNumber evidence="2">3.-.-.-</ecNumber>
    </submittedName>
</protein>
<dbReference type="GO" id="GO:0016787">
    <property type="term" value="F:hydrolase activity"/>
    <property type="evidence" value="ECO:0007669"/>
    <property type="project" value="UniProtKB-KW"/>
</dbReference>
<dbReference type="SUPFAM" id="SSF56601">
    <property type="entry name" value="beta-lactamase/transpeptidase-like"/>
    <property type="match status" value="1"/>
</dbReference>
<sequence length="406" mass="46152">MKIITSKPSYVIEQALNIGQHNWDSPDHLGIGQLSMDKLFKTVAIECNETLVLPQSNKPLNVEQLQFNDPLMQGRMITGEQLLNRRIFNDGLLVMHKGEVVHESYRNGMTPTDRHVIHSCTKSLCAMQIAIAIEQGLIDASAQLTLYLPEFLQHHAWHGVTVQHVLDMQAGIEYDEDYTNPNAHYWSYARAAGYYPVKPGEQAIGARAWALQNLHTRAHPPGSCFSYNSCLANVLGMVLEQVYQKDLTEIFEHLLYQHIGAEASGYFNTDPQGFAITEGQLNLRLRDFARVAFLMINNGKTLSEEQLLPKAFIQDLVKPDDFYKQAYQAITPDRLFTKAQYKNQFWVLNPEQQQFAMLGIHGQFAWFDLSKDLMIVGMGSYPVQDGELLMRSLDTLWQTIATELTE</sequence>
<dbReference type="PANTHER" id="PTHR43283:SF7">
    <property type="entry name" value="BETA-LACTAMASE-RELATED DOMAIN-CONTAINING PROTEIN"/>
    <property type="match status" value="1"/>
</dbReference>
<accession>A0ABZ0GMF2</accession>
<evidence type="ECO:0000313" key="3">
    <source>
        <dbReference type="Proteomes" id="UP001301442"/>
    </source>
</evidence>
<proteinExistence type="predicted"/>